<reference evidence="2" key="1">
    <citation type="journal article" date="2020" name="Fungal Divers.">
        <title>Resolving the Mortierellaceae phylogeny through synthesis of multi-gene phylogenetics and phylogenomics.</title>
        <authorList>
            <person name="Vandepol N."/>
            <person name="Liber J."/>
            <person name="Desiro A."/>
            <person name="Na H."/>
            <person name="Kennedy M."/>
            <person name="Barry K."/>
            <person name="Grigoriev I.V."/>
            <person name="Miller A.N."/>
            <person name="O'Donnell K."/>
            <person name="Stajich J.E."/>
            <person name="Bonito G."/>
        </authorList>
    </citation>
    <scope>NUCLEOTIDE SEQUENCE</scope>
    <source>
        <strain evidence="2">NRRL 2769</strain>
    </source>
</reference>
<feature type="non-terminal residue" evidence="2">
    <location>
        <position position="460"/>
    </location>
</feature>
<organism evidence="2 3">
    <name type="scientific">Entomortierella chlamydospora</name>
    <dbReference type="NCBI Taxonomy" id="101097"/>
    <lineage>
        <taxon>Eukaryota</taxon>
        <taxon>Fungi</taxon>
        <taxon>Fungi incertae sedis</taxon>
        <taxon>Mucoromycota</taxon>
        <taxon>Mortierellomycotina</taxon>
        <taxon>Mortierellomycetes</taxon>
        <taxon>Mortierellales</taxon>
        <taxon>Mortierellaceae</taxon>
        <taxon>Entomortierella</taxon>
    </lineage>
</organism>
<evidence type="ECO:0000313" key="2">
    <source>
        <dbReference type="EMBL" id="KAG0009498.1"/>
    </source>
</evidence>
<name>A0A9P6MQD5_9FUNG</name>
<keyword evidence="3" id="KW-1185">Reference proteome</keyword>
<dbReference type="Proteomes" id="UP000703661">
    <property type="component" value="Unassembled WGS sequence"/>
</dbReference>
<sequence length="460" mass="52638">MADDAIERRLLKRRDLDLTEINVTQLRRNGIAMTPKLPGTSPSERSADRVQSGSSRPALEQTHQAEVTKRTGSNFTSFPVKRKQLSRTHKAAPATPPENPNKRIDRGRRSSVQQDENVFDNKAFHIDPTSFVNYKYHVDGMNVGKMFLECQVASTAVVNDLETKTTEENLYKFFSMNYIWDLGIQIRSMPDEIHKRIVRENTWPRSSLSTSVTSHCVSLDERLAQGLDIGDEIVLEKELRSITILYEVLAMELPVKYRPFNYDIEDTYCHGVIDALFTRQFPSTSVYKLDWANKEANGSKERRGYGLKPDAIISRQGIELAFVEVKPPKGQRCVKSYLEDLWKLANFCKDGIDKCLSDSLEVRKAAGFQIFGHQMTLFTMSYHHGIYHWAQSCSAYIPYDQQDSSRVTSCLRLLMTLQAFLDTIDLDPVPRTPPRIELDSEQVEQEDKGRQSKITPTKRD</sequence>
<feature type="region of interest" description="Disordered" evidence="1">
    <location>
        <begin position="29"/>
        <end position="116"/>
    </location>
</feature>
<proteinExistence type="predicted"/>
<dbReference type="AlphaFoldDB" id="A0A9P6MQD5"/>
<accession>A0A9P6MQD5</accession>
<dbReference type="EMBL" id="JAAAID010001571">
    <property type="protein sequence ID" value="KAG0009498.1"/>
    <property type="molecule type" value="Genomic_DNA"/>
</dbReference>
<evidence type="ECO:0000256" key="1">
    <source>
        <dbReference type="SAM" id="MobiDB-lite"/>
    </source>
</evidence>
<protein>
    <submittedName>
        <fullName evidence="2">Uncharacterized protein</fullName>
    </submittedName>
</protein>
<evidence type="ECO:0000313" key="3">
    <source>
        <dbReference type="Proteomes" id="UP000703661"/>
    </source>
</evidence>
<feature type="compositionally biased region" description="Basic residues" evidence="1">
    <location>
        <begin position="80"/>
        <end position="90"/>
    </location>
</feature>
<comment type="caution">
    <text evidence="2">The sequence shown here is derived from an EMBL/GenBank/DDBJ whole genome shotgun (WGS) entry which is preliminary data.</text>
</comment>
<feature type="region of interest" description="Disordered" evidence="1">
    <location>
        <begin position="431"/>
        <end position="460"/>
    </location>
</feature>
<feature type="compositionally biased region" description="Polar residues" evidence="1">
    <location>
        <begin position="40"/>
        <end position="77"/>
    </location>
</feature>
<gene>
    <name evidence="2" type="ORF">BGZ80_002336</name>
</gene>